<keyword evidence="1" id="KW-0732">Signal</keyword>
<evidence type="ECO:0000313" key="3">
    <source>
        <dbReference type="Proteomes" id="UP000237749"/>
    </source>
</evidence>
<comment type="caution">
    <text evidence="2">The sequence shown here is derived from an EMBL/GenBank/DDBJ whole genome shotgun (WGS) entry which is preliminary data.</text>
</comment>
<dbReference type="Proteomes" id="UP000237749">
    <property type="component" value="Unassembled WGS sequence"/>
</dbReference>
<evidence type="ECO:0008006" key="4">
    <source>
        <dbReference type="Google" id="ProtNLM"/>
    </source>
</evidence>
<organism evidence="2 3">
    <name type="scientific">Lacrimispora xylanisolvens</name>
    <dbReference type="NCBI Taxonomy" id="384636"/>
    <lineage>
        <taxon>Bacteria</taxon>
        <taxon>Bacillati</taxon>
        <taxon>Bacillota</taxon>
        <taxon>Clostridia</taxon>
        <taxon>Lachnospirales</taxon>
        <taxon>Lachnospiraceae</taxon>
        <taxon>Lacrimispora</taxon>
    </lineage>
</organism>
<feature type="chain" id="PRO_5038620483" description="VCBS repeat protein" evidence="1">
    <location>
        <begin position="20"/>
        <end position="427"/>
    </location>
</feature>
<proteinExistence type="predicted"/>
<name>A0A2S6HWP5_9FIRM</name>
<dbReference type="AlphaFoldDB" id="A0A2S6HWP5"/>
<evidence type="ECO:0000313" key="2">
    <source>
        <dbReference type="EMBL" id="PPK82422.1"/>
    </source>
</evidence>
<dbReference type="SUPFAM" id="SSF69318">
    <property type="entry name" value="Integrin alpha N-terminal domain"/>
    <property type="match status" value="1"/>
</dbReference>
<feature type="signal peptide" evidence="1">
    <location>
        <begin position="1"/>
        <end position="19"/>
    </location>
</feature>
<reference evidence="2 3" key="1">
    <citation type="submission" date="2018-02" db="EMBL/GenBank/DDBJ databases">
        <title>Genomic Encyclopedia of Archaeal and Bacterial Type Strains, Phase II (KMG-II): from individual species to whole genera.</title>
        <authorList>
            <person name="Goeker M."/>
        </authorList>
    </citation>
    <scope>NUCLEOTIDE SEQUENCE [LARGE SCALE GENOMIC DNA]</scope>
    <source>
        <strain evidence="2 3">DSM 3808</strain>
    </source>
</reference>
<protein>
    <recommendedName>
        <fullName evidence="4">VCBS repeat protein</fullName>
    </recommendedName>
</protein>
<dbReference type="InterPro" id="IPR028994">
    <property type="entry name" value="Integrin_alpha_N"/>
</dbReference>
<keyword evidence="3" id="KW-1185">Reference proteome</keyword>
<evidence type="ECO:0000256" key="1">
    <source>
        <dbReference type="SAM" id="SignalP"/>
    </source>
</evidence>
<gene>
    <name evidence="2" type="ORF">BXY41_102110</name>
</gene>
<accession>A0A2S6HWP5</accession>
<dbReference type="RefSeq" id="WP_104434864.1">
    <property type="nucleotide sequence ID" value="NZ_PTJA01000002.1"/>
</dbReference>
<sequence>MKRNNKNILLQTAIAAAMAAYLSGCSYSGNQAGFIQQPKADNSKEEDLTQKIKSILPAGAEYLTADHSDKKQSIVLDDINQDGKQEALVLYRDTRDNKQAHFLILQEKEGHYEKIWDQETGFTSFDSFEVVDLEEDGKKEIIAGGQISGPESPKQLFIYELNQDQLVQKENRSYEKLLIRQFGNSQTLSIFLLDGKIEEEQKAELFSYEAGQLISRSSVELNPQAVPEHITAGLLADGADAVFIDSGLGAHSMLTEILGVKDGKLIKIGDDNDSTLMKAYPLYSRDINGDGVIEAGGMYIPDGYEDAAMAEIPFIQVYYDYKLDGSKTAVEERYAEEGQHFYITIPPDLYGKITIKPLDQGVQLVTVSGGETVFEVKWAKKDDAGQHGTVLGKTNDTIYYTELKDELPISKDQFHLVGEENESNTGS</sequence>
<dbReference type="EMBL" id="PTJA01000002">
    <property type="protein sequence ID" value="PPK82422.1"/>
    <property type="molecule type" value="Genomic_DNA"/>
</dbReference>
<dbReference type="OrthoDB" id="247570at2"/>